<evidence type="ECO:0000313" key="2">
    <source>
        <dbReference type="EMBL" id="OAY64800.1"/>
    </source>
</evidence>
<name>A0A199UJP7_ANACO</name>
<dbReference type="EMBL" id="LSRQ01007620">
    <property type="protein sequence ID" value="OAY64800.1"/>
    <property type="molecule type" value="Genomic_DNA"/>
</dbReference>
<sequence>MKPSSTSINSKASSAVPSWKKNSIYARLALVEVEYEVGEEALERLAESEGVGFHRIASFELLADLGFGGSGLLRDVDLDGQAGPFFCAVLLHHLGIVDARVGVREHGFAQAVGAPAVEGVGPLGVLDDADDEHEDGREDEGVAMEGAEEDGGGSEELEEEADEVAAPELVVLDGEGGDGVRAAEVEEEERRPEGKDDGAVAAAVAAAAADIGLGGDVGHRDGGGRGGDVAQGVEKEAEGEVGDPFSLLFLLSLFSYSAHLFLFSLSVIQA</sequence>
<dbReference type="Proteomes" id="UP000092600">
    <property type="component" value="Unassembled WGS sequence"/>
</dbReference>
<feature type="region of interest" description="Disordered" evidence="1">
    <location>
        <begin position="127"/>
        <end position="163"/>
    </location>
</feature>
<organism evidence="2 3">
    <name type="scientific">Ananas comosus</name>
    <name type="common">Pineapple</name>
    <name type="synonym">Ananas ananas</name>
    <dbReference type="NCBI Taxonomy" id="4615"/>
    <lineage>
        <taxon>Eukaryota</taxon>
        <taxon>Viridiplantae</taxon>
        <taxon>Streptophyta</taxon>
        <taxon>Embryophyta</taxon>
        <taxon>Tracheophyta</taxon>
        <taxon>Spermatophyta</taxon>
        <taxon>Magnoliopsida</taxon>
        <taxon>Liliopsida</taxon>
        <taxon>Poales</taxon>
        <taxon>Bromeliaceae</taxon>
        <taxon>Bromelioideae</taxon>
        <taxon>Ananas</taxon>
    </lineage>
</organism>
<gene>
    <name evidence="2" type="ORF">ACMD2_17917</name>
</gene>
<protein>
    <submittedName>
        <fullName evidence="2">Uncharacterized protein</fullName>
    </submittedName>
</protein>
<feature type="compositionally biased region" description="Acidic residues" evidence="1">
    <location>
        <begin position="141"/>
        <end position="163"/>
    </location>
</feature>
<reference evidence="2 3" key="1">
    <citation type="journal article" date="2016" name="DNA Res.">
        <title>The draft genome of MD-2 pineapple using hybrid error correction of long reads.</title>
        <authorList>
            <person name="Redwan R.M."/>
            <person name="Saidin A."/>
            <person name="Kumar S.V."/>
        </authorList>
    </citation>
    <scope>NUCLEOTIDE SEQUENCE [LARGE SCALE GENOMIC DNA]</scope>
    <source>
        <strain evidence="3">cv. MD2</strain>
        <tissue evidence="2">Leaf</tissue>
    </source>
</reference>
<dbReference type="AlphaFoldDB" id="A0A199UJP7"/>
<evidence type="ECO:0000313" key="3">
    <source>
        <dbReference type="Proteomes" id="UP000092600"/>
    </source>
</evidence>
<evidence type="ECO:0000256" key="1">
    <source>
        <dbReference type="SAM" id="MobiDB-lite"/>
    </source>
</evidence>
<comment type="caution">
    <text evidence="2">The sequence shown here is derived from an EMBL/GenBank/DDBJ whole genome shotgun (WGS) entry which is preliminary data.</text>
</comment>
<accession>A0A199UJP7</accession>
<proteinExistence type="predicted"/>